<feature type="transmembrane region" description="Helical" evidence="1">
    <location>
        <begin position="122"/>
        <end position="143"/>
    </location>
</feature>
<feature type="transmembrane region" description="Helical" evidence="1">
    <location>
        <begin position="76"/>
        <end position="96"/>
    </location>
</feature>
<comment type="caution">
    <text evidence="2">The sequence shown here is derived from an EMBL/GenBank/DDBJ whole genome shotgun (WGS) entry which is preliminary data.</text>
</comment>
<dbReference type="Proteomes" id="UP001144280">
    <property type="component" value="Unassembled WGS sequence"/>
</dbReference>
<name>A0ABQ5R8G6_9ACTN</name>
<sequence length="148" mass="15827">MDDGDGLGCLGIIASLSALVFIAVSFPTWRRGLVSLGLGDTASWWLGIIGAIIFAALTIGFLRLAHLQLAGEVGGALMLAVWLGYGLIALGYGLVFRAGHPPAWLLDPPLLVELLLDHPPRWMLITERVIEGVIGSFLCLATIGRRLR</sequence>
<keyword evidence="1" id="KW-1133">Transmembrane helix</keyword>
<organism evidence="2 3">
    <name type="scientific">Phytohabitans aurantiacus</name>
    <dbReference type="NCBI Taxonomy" id="3016789"/>
    <lineage>
        <taxon>Bacteria</taxon>
        <taxon>Bacillati</taxon>
        <taxon>Actinomycetota</taxon>
        <taxon>Actinomycetes</taxon>
        <taxon>Micromonosporales</taxon>
        <taxon>Micromonosporaceae</taxon>
    </lineage>
</organism>
<reference evidence="2" key="1">
    <citation type="submission" date="2022-12" db="EMBL/GenBank/DDBJ databases">
        <title>New Phytohabitans aurantiacus sp. RD004123 nov., an actinomycete isolated from soil.</title>
        <authorList>
            <person name="Triningsih D.W."/>
            <person name="Harunari E."/>
            <person name="Igarashi Y."/>
        </authorList>
    </citation>
    <scope>NUCLEOTIDE SEQUENCE</scope>
    <source>
        <strain evidence="2">RD004123</strain>
    </source>
</reference>
<dbReference type="RefSeq" id="WP_281903253.1">
    <property type="nucleotide sequence ID" value="NZ_BSDI01000051.1"/>
</dbReference>
<proteinExistence type="predicted"/>
<feature type="transmembrane region" description="Helical" evidence="1">
    <location>
        <begin position="44"/>
        <end position="64"/>
    </location>
</feature>
<accession>A0ABQ5R8G6</accession>
<evidence type="ECO:0000256" key="1">
    <source>
        <dbReference type="SAM" id="Phobius"/>
    </source>
</evidence>
<evidence type="ECO:0000313" key="3">
    <source>
        <dbReference type="Proteomes" id="UP001144280"/>
    </source>
</evidence>
<feature type="transmembrane region" description="Helical" evidence="1">
    <location>
        <begin position="7"/>
        <end position="24"/>
    </location>
</feature>
<protein>
    <submittedName>
        <fullName evidence="2">Uncharacterized protein</fullName>
    </submittedName>
</protein>
<gene>
    <name evidence="2" type="ORF">Pa4123_71430</name>
</gene>
<evidence type="ECO:0000313" key="2">
    <source>
        <dbReference type="EMBL" id="GLI01866.1"/>
    </source>
</evidence>
<dbReference type="EMBL" id="BSDI01000051">
    <property type="protein sequence ID" value="GLI01866.1"/>
    <property type="molecule type" value="Genomic_DNA"/>
</dbReference>
<keyword evidence="3" id="KW-1185">Reference proteome</keyword>
<keyword evidence="1" id="KW-0472">Membrane</keyword>
<keyword evidence="1" id="KW-0812">Transmembrane</keyword>